<organism evidence="1 2">
    <name type="scientific">Phlebia brevispora</name>
    <dbReference type="NCBI Taxonomy" id="194682"/>
    <lineage>
        <taxon>Eukaryota</taxon>
        <taxon>Fungi</taxon>
        <taxon>Dikarya</taxon>
        <taxon>Basidiomycota</taxon>
        <taxon>Agaricomycotina</taxon>
        <taxon>Agaricomycetes</taxon>
        <taxon>Polyporales</taxon>
        <taxon>Meruliaceae</taxon>
        <taxon>Phlebia</taxon>
    </lineage>
</organism>
<dbReference type="Proteomes" id="UP001148662">
    <property type="component" value="Unassembled WGS sequence"/>
</dbReference>
<gene>
    <name evidence="1" type="ORF">NM688_g4183</name>
</gene>
<protein>
    <submittedName>
        <fullName evidence="1">Uncharacterized protein</fullName>
    </submittedName>
</protein>
<accession>A0ACC1T3M3</accession>
<keyword evidence="2" id="KW-1185">Reference proteome</keyword>
<reference evidence="1" key="1">
    <citation type="submission" date="2022-07" db="EMBL/GenBank/DDBJ databases">
        <title>Genome Sequence of Phlebia brevispora.</title>
        <authorList>
            <person name="Buettner E."/>
        </authorList>
    </citation>
    <scope>NUCLEOTIDE SEQUENCE</scope>
    <source>
        <strain evidence="1">MPL23</strain>
    </source>
</reference>
<dbReference type="EMBL" id="JANHOG010000668">
    <property type="protein sequence ID" value="KAJ3552370.1"/>
    <property type="molecule type" value="Genomic_DNA"/>
</dbReference>
<evidence type="ECO:0000313" key="2">
    <source>
        <dbReference type="Proteomes" id="UP001148662"/>
    </source>
</evidence>
<comment type="caution">
    <text evidence="1">The sequence shown here is derived from an EMBL/GenBank/DDBJ whole genome shotgun (WGS) entry which is preliminary data.</text>
</comment>
<evidence type="ECO:0000313" key="1">
    <source>
        <dbReference type="EMBL" id="KAJ3552370.1"/>
    </source>
</evidence>
<name>A0ACC1T3M3_9APHY</name>
<proteinExistence type="predicted"/>
<sequence>MSIEPYVLISTKETQSQMAHTNARDPLFVPWGEQSSAKWEEQISYGVRKLREVYPDHSVVGFQYIDVIAFCGEAAKPIAPPEMISALTFQPTAREEGRTVGVLVDTVRYGAFSVTWQGNNFILYAVRWPVGFMDMAASFLVYEGPEEHSRALLAIAGSWTNDLHNEIYVFDGGFWAKDKKLWIEIQKGNWNDVILNDEFKEKLQKDVYGFFDSKELYQSLAIPWKRGIILHGTPGNGKTISLKVIMKECDAKGYYPLYVRSFRSYKGEQGAIVDIFEKARAVSPCVMIFEDLDSLINNGNRSFFLNQLDGLDDNDGLLIIATTNHLDQIDPALSSRPSRFDRKFEFVNPTPEERKSYAQYWQKKLKPNKSISFPDELVDEIVSKTDKFSFAFLKEVFVASLVLLTGYEEKDRPPFASVIRDQIEALKRQLGNASARGKPAEKFRQESLHQHSFGLPLPAGPLAAQARVWDIGSGPVPSSDPVSARIYDAVCRQVDQFHRF</sequence>